<comment type="caution">
    <text evidence="2">The sequence shown here is derived from an EMBL/GenBank/DDBJ whole genome shotgun (WGS) entry which is preliminary data.</text>
</comment>
<evidence type="ECO:0000256" key="1">
    <source>
        <dbReference type="SAM" id="Phobius"/>
    </source>
</evidence>
<keyword evidence="1" id="KW-0472">Membrane</keyword>
<gene>
    <name evidence="2" type="ORF">ACFP1B_22615</name>
</gene>
<keyword evidence="1" id="KW-0812">Transmembrane</keyword>
<feature type="transmembrane region" description="Helical" evidence="1">
    <location>
        <begin position="44"/>
        <end position="64"/>
    </location>
</feature>
<sequence length="171" mass="17793">MAPQENTSALPGGTAVSADSAAEALHGVDAARERARLTAALTPAWYGPVAAAALIVPALVDAWAQERRGWAVFLSLLVALAALAVLVALVDVVRRGSGVRVTRPWSARLRRGGVPLLALLVAGGATYGLSQEFGADRATGKVAMFVVLGLGVWTVFITRNASIRRKLRVTG</sequence>
<feature type="transmembrane region" description="Helical" evidence="1">
    <location>
        <begin position="113"/>
        <end position="130"/>
    </location>
</feature>
<dbReference type="RefSeq" id="WP_344507159.1">
    <property type="nucleotide sequence ID" value="NZ_BAAATU010000001.1"/>
</dbReference>
<evidence type="ECO:0000313" key="3">
    <source>
        <dbReference type="Proteomes" id="UP001596200"/>
    </source>
</evidence>
<keyword evidence="1" id="KW-1133">Transmembrane helix</keyword>
<protein>
    <submittedName>
        <fullName evidence="2">Uncharacterized protein</fullName>
    </submittedName>
</protein>
<dbReference type="Proteomes" id="UP001596200">
    <property type="component" value="Unassembled WGS sequence"/>
</dbReference>
<keyword evidence="3" id="KW-1185">Reference proteome</keyword>
<organism evidence="2 3">
    <name type="scientific">Streptomyces pulveraceus</name>
    <dbReference type="NCBI Taxonomy" id="68258"/>
    <lineage>
        <taxon>Bacteria</taxon>
        <taxon>Bacillati</taxon>
        <taxon>Actinomycetota</taxon>
        <taxon>Actinomycetes</taxon>
        <taxon>Kitasatosporales</taxon>
        <taxon>Streptomycetaceae</taxon>
        <taxon>Streptomyces</taxon>
    </lineage>
</organism>
<name>A0ABW1GMX8_9ACTN</name>
<feature type="transmembrane region" description="Helical" evidence="1">
    <location>
        <begin position="142"/>
        <end position="158"/>
    </location>
</feature>
<dbReference type="EMBL" id="JBHSPU010000020">
    <property type="protein sequence ID" value="MFC5916194.1"/>
    <property type="molecule type" value="Genomic_DNA"/>
</dbReference>
<feature type="transmembrane region" description="Helical" evidence="1">
    <location>
        <begin position="70"/>
        <end position="93"/>
    </location>
</feature>
<accession>A0ABW1GMX8</accession>
<proteinExistence type="predicted"/>
<evidence type="ECO:0000313" key="2">
    <source>
        <dbReference type="EMBL" id="MFC5916194.1"/>
    </source>
</evidence>
<reference evidence="3" key="1">
    <citation type="journal article" date="2019" name="Int. J. Syst. Evol. Microbiol.">
        <title>The Global Catalogue of Microorganisms (GCM) 10K type strain sequencing project: providing services to taxonomists for standard genome sequencing and annotation.</title>
        <authorList>
            <consortium name="The Broad Institute Genomics Platform"/>
            <consortium name="The Broad Institute Genome Sequencing Center for Infectious Disease"/>
            <person name="Wu L."/>
            <person name="Ma J."/>
        </authorList>
    </citation>
    <scope>NUCLEOTIDE SEQUENCE [LARGE SCALE GENOMIC DNA]</scope>
    <source>
        <strain evidence="3">JCM 4147</strain>
    </source>
</reference>